<evidence type="ECO:0000313" key="1">
    <source>
        <dbReference type="EMBL" id="GAA0952635.1"/>
    </source>
</evidence>
<evidence type="ECO:0000313" key="2">
    <source>
        <dbReference type="Proteomes" id="UP001500665"/>
    </source>
</evidence>
<organism evidence="1 2">
    <name type="scientific">Actinocorallia libanotica</name>
    <dbReference type="NCBI Taxonomy" id="46162"/>
    <lineage>
        <taxon>Bacteria</taxon>
        <taxon>Bacillati</taxon>
        <taxon>Actinomycetota</taxon>
        <taxon>Actinomycetes</taxon>
        <taxon>Streptosporangiales</taxon>
        <taxon>Thermomonosporaceae</taxon>
        <taxon>Actinocorallia</taxon>
    </lineage>
</organism>
<evidence type="ECO:0008006" key="3">
    <source>
        <dbReference type="Google" id="ProtNLM"/>
    </source>
</evidence>
<name>A0ABP4BNM6_9ACTN</name>
<reference evidence="2" key="1">
    <citation type="journal article" date="2019" name="Int. J. Syst. Evol. Microbiol.">
        <title>The Global Catalogue of Microorganisms (GCM) 10K type strain sequencing project: providing services to taxonomists for standard genome sequencing and annotation.</title>
        <authorList>
            <consortium name="The Broad Institute Genomics Platform"/>
            <consortium name="The Broad Institute Genome Sequencing Center for Infectious Disease"/>
            <person name="Wu L."/>
            <person name="Ma J."/>
        </authorList>
    </citation>
    <scope>NUCLEOTIDE SEQUENCE [LARGE SCALE GENOMIC DNA]</scope>
    <source>
        <strain evidence="2">JCM 10696</strain>
    </source>
</reference>
<proteinExistence type="predicted"/>
<accession>A0ABP4BNM6</accession>
<gene>
    <name evidence="1" type="ORF">GCM10009550_33640</name>
</gene>
<comment type="caution">
    <text evidence="1">The sequence shown here is derived from an EMBL/GenBank/DDBJ whole genome shotgun (WGS) entry which is preliminary data.</text>
</comment>
<keyword evidence="2" id="KW-1185">Reference proteome</keyword>
<protein>
    <recommendedName>
        <fullName evidence="3">ParE-like toxin of type II ParDE toxin-antitoxin system</fullName>
    </recommendedName>
</protein>
<dbReference type="Proteomes" id="UP001500665">
    <property type="component" value="Unassembled WGS sequence"/>
</dbReference>
<sequence length="71" mass="8090">MDPQVQHELRDLPERHRKAAREILMDLAGDAATGLAYAGIPDAYRLEREDVIVFYRRTTAGVDVLRVRPNT</sequence>
<dbReference type="EMBL" id="BAAAHH010000012">
    <property type="protein sequence ID" value="GAA0952635.1"/>
    <property type="molecule type" value="Genomic_DNA"/>
</dbReference>